<reference evidence="4" key="1">
    <citation type="submission" date="2019-06" db="EMBL/GenBank/DDBJ databases">
        <authorList>
            <consortium name="Wellcome Sanger Institute Data Sharing"/>
        </authorList>
    </citation>
    <scope>NUCLEOTIDE SEQUENCE [LARGE SCALE GENOMIC DNA]</scope>
</reference>
<dbReference type="Gene3D" id="2.10.50.10">
    <property type="entry name" value="Tumor Necrosis Factor Receptor, subunit A, domain 2"/>
    <property type="match status" value="2"/>
</dbReference>
<reference evidence="4" key="3">
    <citation type="submission" date="2025-09" db="UniProtKB">
        <authorList>
            <consortium name="Ensembl"/>
        </authorList>
    </citation>
    <scope>IDENTIFICATION</scope>
</reference>
<feature type="repeat" description="TNFR-Cys" evidence="1">
    <location>
        <begin position="61"/>
        <end position="100"/>
    </location>
</feature>
<feature type="domain" description="TNFR-Cys" evidence="3">
    <location>
        <begin position="61"/>
        <end position="100"/>
    </location>
</feature>
<comment type="caution">
    <text evidence="1">Lacks conserved residue(s) required for the propagation of feature annotation.</text>
</comment>
<dbReference type="InterPro" id="IPR001368">
    <property type="entry name" value="TNFR/NGFR_Cys_rich_reg"/>
</dbReference>
<dbReference type="SMART" id="SM00208">
    <property type="entry name" value="TNFR"/>
    <property type="match status" value="3"/>
</dbReference>
<dbReference type="FunCoup" id="A0A672JCK0">
    <property type="interactions" value="865"/>
</dbReference>
<dbReference type="SUPFAM" id="SSF57586">
    <property type="entry name" value="TNF receptor-like"/>
    <property type="match status" value="2"/>
</dbReference>
<evidence type="ECO:0000256" key="1">
    <source>
        <dbReference type="PROSITE-ProRule" id="PRU00206"/>
    </source>
</evidence>
<dbReference type="GO" id="GO:0038023">
    <property type="term" value="F:signaling receptor activity"/>
    <property type="evidence" value="ECO:0007669"/>
    <property type="project" value="TreeGrafter"/>
</dbReference>
<keyword evidence="1" id="KW-1015">Disulfide bond</keyword>
<feature type="signal peptide" evidence="2">
    <location>
        <begin position="1"/>
        <end position="19"/>
    </location>
</feature>
<evidence type="ECO:0000256" key="2">
    <source>
        <dbReference type="SAM" id="SignalP"/>
    </source>
</evidence>
<protein>
    <submittedName>
        <fullName evidence="4">Tumor necrosis factor receptor superfamily, member 9a</fullName>
    </submittedName>
</protein>
<evidence type="ECO:0000313" key="5">
    <source>
        <dbReference type="Proteomes" id="UP000472267"/>
    </source>
</evidence>
<dbReference type="PANTHER" id="PTHR47139">
    <property type="entry name" value="TUMOR NECROSIS FACTOR RECEPTOR SUPERFAMILY MEMBER 9"/>
    <property type="match status" value="1"/>
</dbReference>
<feature type="chain" id="PRO_5025456022" evidence="2">
    <location>
        <begin position="20"/>
        <end position="247"/>
    </location>
</feature>
<dbReference type="PROSITE" id="PS50050">
    <property type="entry name" value="TNFR_NGFR_2"/>
    <property type="match status" value="1"/>
</dbReference>
<organism evidence="4 5">
    <name type="scientific">Salarias fasciatus</name>
    <name type="common">Jewelled blenny</name>
    <name type="synonym">Blennius fasciatus</name>
    <dbReference type="NCBI Taxonomy" id="181472"/>
    <lineage>
        <taxon>Eukaryota</taxon>
        <taxon>Metazoa</taxon>
        <taxon>Chordata</taxon>
        <taxon>Craniata</taxon>
        <taxon>Vertebrata</taxon>
        <taxon>Euteleostomi</taxon>
        <taxon>Actinopterygii</taxon>
        <taxon>Neopterygii</taxon>
        <taxon>Teleostei</taxon>
        <taxon>Neoteleostei</taxon>
        <taxon>Acanthomorphata</taxon>
        <taxon>Ovalentaria</taxon>
        <taxon>Blenniimorphae</taxon>
        <taxon>Blenniiformes</taxon>
        <taxon>Blennioidei</taxon>
        <taxon>Blenniidae</taxon>
        <taxon>Salariinae</taxon>
        <taxon>Salarias</taxon>
    </lineage>
</organism>
<accession>A0A672JCK0</accession>
<sequence>MSVMLLVMSLWLLLQGCACDPVNLGCMEWDHVGDGACCKACHPGHRLVRKCGPRAIDLCTPCEPGTYASTFSDNQCKWCTQCAGTQVQLEACTPTADTKCGCKKGYTCGNDHCSFCVRTCTKGQEPHDGSCRPCPNGTFNDKIHQKCKPWSTECPKPNQRIAAKGDAFTDIKCVDVSKLNSVVTTPLSVDTSDPKTVTTTETPVSDPKTVVKVEPPGEDIKVFCLCLCPRIQTFLEAQLTSFVVLNR</sequence>
<proteinExistence type="predicted"/>
<reference evidence="4" key="2">
    <citation type="submission" date="2025-08" db="UniProtKB">
        <authorList>
            <consortium name="Ensembl"/>
        </authorList>
    </citation>
    <scope>IDENTIFICATION</scope>
</reference>
<dbReference type="PANTHER" id="PTHR47139:SF4">
    <property type="entry name" value="TUMOR NECROSIS FACTOR RECEPTOR SUPERFAMILY MEMBER 9 ISOFORM X1-RELATED"/>
    <property type="match status" value="1"/>
</dbReference>
<evidence type="ECO:0000259" key="3">
    <source>
        <dbReference type="PROSITE" id="PS50050"/>
    </source>
</evidence>
<feature type="disulfide bond" evidence="1">
    <location>
        <begin position="79"/>
        <end position="92"/>
    </location>
</feature>
<dbReference type="Pfam" id="PF00020">
    <property type="entry name" value="TNFR_c6"/>
    <property type="match status" value="2"/>
</dbReference>
<dbReference type="GO" id="GO:0042127">
    <property type="term" value="P:regulation of cell population proliferation"/>
    <property type="evidence" value="ECO:0007669"/>
    <property type="project" value="TreeGrafter"/>
</dbReference>
<dbReference type="Ensembl" id="ENSSFAT00005053571.1">
    <property type="protein sequence ID" value="ENSSFAP00005051918.1"/>
    <property type="gene ID" value="ENSSFAG00005024916.1"/>
</dbReference>
<keyword evidence="2" id="KW-0732">Signal</keyword>
<feature type="disulfide bond" evidence="1">
    <location>
        <begin position="82"/>
        <end position="100"/>
    </location>
</feature>
<dbReference type="AlphaFoldDB" id="A0A672JCK0"/>
<keyword evidence="5" id="KW-1185">Reference proteome</keyword>
<dbReference type="InParanoid" id="A0A672JCK0"/>
<dbReference type="Proteomes" id="UP000472267">
    <property type="component" value="Chromosome 20"/>
</dbReference>
<name>A0A672JCK0_SALFA</name>
<evidence type="ECO:0000313" key="4">
    <source>
        <dbReference type="Ensembl" id="ENSSFAP00005051918.1"/>
    </source>
</evidence>
<dbReference type="OMA" id="PRELCIP"/>